<reference evidence="4 5" key="1">
    <citation type="submission" date="2019-07" db="EMBL/GenBank/DDBJ databases">
        <title>Whole genome shotgun sequence of Lactobacillus rapi NBRC 109618.</title>
        <authorList>
            <person name="Hosoyama A."/>
            <person name="Uohara A."/>
            <person name="Ohji S."/>
            <person name="Ichikawa N."/>
        </authorList>
    </citation>
    <scope>NUCLEOTIDE SEQUENCE [LARGE SCALE GENOMIC DNA]</scope>
    <source>
        <strain evidence="4 5">NBRC 109618</strain>
    </source>
</reference>
<evidence type="ECO:0000256" key="2">
    <source>
        <dbReference type="ARBA" id="ARBA00023315"/>
    </source>
</evidence>
<dbReference type="CDD" id="cd04301">
    <property type="entry name" value="NAT_SF"/>
    <property type="match status" value="1"/>
</dbReference>
<gene>
    <name evidence="4" type="ORF">LRA02_14130</name>
</gene>
<evidence type="ECO:0000313" key="5">
    <source>
        <dbReference type="Proteomes" id="UP000321569"/>
    </source>
</evidence>
<dbReference type="Pfam" id="PF13673">
    <property type="entry name" value="Acetyltransf_10"/>
    <property type="match status" value="1"/>
</dbReference>
<dbReference type="InterPro" id="IPR000182">
    <property type="entry name" value="GNAT_dom"/>
</dbReference>
<evidence type="ECO:0000256" key="1">
    <source>
        <dbReference type="ARBA" id="ARBA00022679"/>
    </source>
</evidence>
<dbReference type="OrthoDB" id="9789605at2"/>
<dbReference type="AlphaFoldDB" id="A0A512PMX0"/>
<name>A0A512PMX0_9LACO</name>
<evidence type="ECO:0000259" key="3">
    <source>
        <dbReference type="PROSITE" id="PS51186"/>
    </source>
</evidence>
<sequence>MIIHTHGLSGPQLDEVTNIWLTANLEAHWFIDGNYWRNYYAEVKPQIGDSELFLYEEAKAIQGFLGIEDNYIAGLFVDKRYRGQGIGQKLMAAAKRTRNELTLSVYEKNQPAYQFYLKQGFIEISREIDPVTNEMAINMAWRDAASKRRGS</sequence>
<protein>
    <recommendedName>
        <fullName evidence="3">N-acetyltransferase domain-containing protein</fullName>
    </recommendedName>
</protein>
<evidence type="ECO:0000313" key="4">
    <source>
        <dbReference type="EMBL" id="GEP72545.1"/>
    </source>
</evidence>
<dbReference type="GO" id="GO:0016747">
    <property type="term" value="F:acyltransferase activity, transferring groups other than amino-acyl groups"/>
    <property type="evidence" value="ECO:0007669"/>
    <property type="project" value="InterPro"/>
</dbReference>
<dbReference type="STRING" id="1423795.FD12_GL001281"/>
<feature type="domain" description="N-acetyltransferase" evidence="3">
    <location>
        <begin position="3"/>
        <end position="140"/>
    </location>
</feature>
<keyword evidence="1" id="KW-0808">Transferase</keyword>
<dbReference type="Gene3D" id="3.40.630.30">
    <property type="match status" value="1"/>
</dbReference>
<dbReference type="PANTHER" id="PTHR43800">
    <property type="entry name" value="PEPTIDYL-LYSINE N-ACETYLTRANSFERASE YJAB"/>
    <property type="match status" value="1"/>
</dbReference>
<dbReference type="EMBL" id="BKAM01000022">
    <property type="protein sequence ID" value="GEP72545.1"/>
    <property type="molecule type" value="Genomic_DNA"/>
</dbReference>
<dbReference type="Proteomes" id="UP000321569">
    <property type="component" value="Unassembled WGS sequence"/>
</dbReference>
<dbReference type="InterPro" id="IPR016181">
    <property type="entry name" value="Acyl_CoA_acyltransferase"/>
</dbReference>
<comment type="caution">
    <text evidence="4">The sequence shown here is derived from an EMBL/GenBank/DDBJ whole genome shotgun (WGS) entry which is preliminary data.</text>
</comment>
<dbReference type="SUPFAM" id="SSF55729">
    <property type="entry name" value="Acyl-CoA N-acyltransferases (Nat)"/>
    <property type="match status" value="1"/>
</dbReference>
<dbReference type="RefSeq" id="WP_056981493.1">
    <property type="nucleotide sequence ID" value="NZ_BKAM01000022.1"/>
</dbReference>
<dbReference type="PROSITE" id="PS51186">
    <property type="entry name" value="GNAT"/>
    <property type="match status" value="1"/>
</dbReference>
<keyword evidence="2" id="KW-0012">Acyltransferase</keyword>
<dbReference type="PANTHER" id="PTHR43800:SF1">
    <property type="entry name" value="PEPTIDYL-LYSINE N-ACETYLTRANSFERASE YJAB"/>
    <property type="match status" value="1"/>
</dbReference>
<organism evidence="4 5">
    <name type="scientific">Lentilactobacillus rapi</name>
    <dbReference type="NCBI Taxonomy" id="481723"/>
    <lineage>
        <taxon>Bacteria</taxon>
        <taxon>Bacillati</taxon>
        <taxon>Bacillota</taxon>
        <taxon>Bacilli</taxon>
        <taxon>Lactobacillales</taxon>
        <taxon>Lactobacillaceae</taxon>
        <taxon>Lentilactobacillus</taxon>
    </lineage>
</organism>
<accession>A0A512PMX0</accession>
<proteinExistence type="predicted"/>